<feature type="transmembrane region" description="Helical" evidence="8">
    <location>
        <begin position="231"/>
        <end position="252"/>
    </location>
</feature>
<dbReference type="PANTHER" id="PTHR42703:SF1">
    <property type="entry name" value="NA(+)_H(+) ANTIPORTER SUBUNIT D1"/>
    <property type="match status" value="1"/>
</dbReference>
<sequence>MNPAVLPLLLAVPLLAAGLLLIVRHRVVQRVLLLAVPAATLVTAVLLVLEHRTVPVIAHQVGAFAPGVAIPFVSDTLSALMLAVTSLATLVTLWFLTATGEDRYRFVPPLALMLHGGVNGAFLTGDLFNLFVMVEVMLLPSYALIAVTGTWRRLGIGRTFVVVNLLTSATLLTGVGLVYAVAGSVNLAVLADAASGDRALTLAGAVVLLALAVKGAVVPVHGWLPQTYPATSAGIMALFSALHTKVALYAIYRVYTTLYEGPAPWALVLVVLVAVTIAVGAWSTFGEHIIRRALAWQMVAGVGHILVGVALSTTASLAAGLFYMLHHIVTMGGLLLLAGAIEQVYGSGRYERLSGLIHRDRAVAILTAFGLLSLVGIPASSGFFGKVALIGAAAGAARWEGWLLLTTVLVAAVVSLVAMQRLWAGVFWGQPMEDYRPDSPETGRAGLTRLTDDVVVPLRLWAPGATLIGTQLAMFFGAGVLMPLVTRAAQGLTDTAPYVEAVLGR</sequence>
<feature type="transmembrane region" description="Helical" evidence="8">
    <location>
        <begin position="321"/>
        <end position="341"/>
    </location>
</feature>
<evidence type="ECO:0000313" key="10">
    <source>
        <dbReference type="EMBL" id="MFB9731584.1"/>
    </source>
</evidence>
<protein>
    <submittedName>
        <fullName evidence="10">Proton-conducting transporter membrane subunit</fullName>
    </submittedName>
</protein>
<comment type="similarity">
    <text evidence="2">Belongs to the CPA3 antiporters (TC 2.A.63) subunit D family.</text>
</comment>
<evidence type="ECO:0000313" key="11">
    <source>
        <dbReference type="Proteomes" id="UP001589613"/>
    </source>
</evidence>
<dbReference type="InterPro" id="IPR050586">
    <property type="entry name" value="CPA3_Na-H_Antiporter_D"/>
</dbReference>
<evidence type="ECO:0000256" key="4">
    <source>
        <dbReference type="ARBA" id="ARBA00022692"/>
    </source>
</evidence>
<name>A0ABV5V1A2_9MICO</name>
<feature type="transmembrane region" description="Helical" evidence="8">
    <location>
        <begin position="294"/>
        <end position="315"/>
    </location>
</feature>
<keyword evidence="6 8" id="KW-0472">Membrane</keyword>
<evidence type="ECO:0000256" key="3">
    <source>
        <dbReference type="ARBA" id="ARBA00022475"/>
    </source>
</evidence>
<feature type="transmembrane region" description="Helical" evidence="8">
    <location>
        <begin position="79"/>
        <end position="97"/>
    </location>
</feature>
<reference evidence="10 11" key="1">
    <citation type="submission" date="2024-09" db="EMBL/GenBank/DDBJ databases">
        <authorList>
            <person name="Sun Q."/>
            <person name="Mori K."/>
        </authorList>
    </citation>
    <scope>NUCLEOTIDE SEQUENCE [LARGE SCALE GENOMIC DNA]</scope>
    <source>
        <strain evidence="10 11">JCM 12763</strain>
    </source>
</reference>
<dbReference type="InterPro" id="IPR001750">
    <property type="entry name" value="ND/Mrp_TM"/>
</dbReference>
<feature type="transmembrane region" description="Helical" evidence="8">
    <location>
        <begin position="30"/>
        <end position="49"/>
    </location>
</feature>
<organism evidence="10 11">
    <name type="scientific">Ornithinimicrobium kibberense</name>
    <dbReference type="NCBI Taxonomy" id="282060"/>
    <lineage>
        <taxon>Bacteria</taxon>
        <taxon>Bacillati</taxon>
        <taxon>Actinomycetota</taxon>
        <taxon>Actinomycetes</taxon>
        <taxon>Micrococcales</taxon>
        <taxon>Ornithinimicrobiaceae</taxon>
        <taxon>Ornithinimicrobium</taxon>
    </lineage>
</organism>
<feature type="transmembrane region" description="Helical" evidence="8">
    <location>
        <begin position="202"/>
        <end position="224"/>
    </location>
</feature>
<feature type="transmembrane region" description="Helical" evidence="8">
    <location>
        <begin position="264"/>
        <end position="282"/>
    </location>
</feature>
<dbReference type="RefSeq" id="WP_075958099.1">
    <property type="nucleotide sequence ID" value="NZ_JBHMAX010000012.1"/>
</dbReference>
<evidence type="ECO:0000256" key="6">
    <source>
        <dbReference type="ARBA" id="ARBA00023136"/>
    </source>
</evidence>
<evidence type="ECO:0000256" key="1">
    <source>
        <dbReference type="ARBA" id="ARBA00004651"/>
    </source>
</evidence>
<feature type="domain" description="NADH:quinone oxidoreductase/Mrp antiporter transmembrane" evidence="9">
    <location>
        <begin position="125"/>
        <end position="407"/>
    </location>
</feature>
<feature type="transmembrane region" description="Helical" evidence="8">
    <location>
        <begin position="159"/>
        <end position="182"/>
    </location>
</feature>
<evidence type="ECO:0000259" key="9">
    <source>
        <dbReference type="Pfam" id="PF00361"/>
    </source>
</evidence>
<evidence type="ECO:0000256" key="2">
    <source>
        <dbReference type="ARBA" id="ARBA00005346"/>
    </source>
</evidence>
<dbReference type="PANTHER" id="PTHR42703">
    <property type="entry name" value="NADH DEHYDROGENASE"/>
    <property type="match status" value="1"/>
</dbReference>
<evidence type="ECO:0000256" key="5">
    <source>
        <dbReference type="ARBA" id="ARBA00022989"/>
    </source>
</evidence>
<feature type="transmembrane region" description="Helical" evidence="8">
    <location>
        <begin position="104"/>
        <end position="122"/>
    </location>
</feature>
<comment type="subcellular location">
    <subcellularLocation>
        <location evidence="1">Cell membrane</location>
        <topology evidence="1">Multi-pass membrane protein</topology>
    </subcellularLocation>
    <subcellularLocation>
        <location evidence="7">Membrane</location>
        <topology evidence="7">Multi-pass membrane protein</topology>
    </subcellularLocation>
</comment>
<dbReference type="Proteomes" id="UP001589613">
    <property type="component" value="Unassembled WGS sequence"/>
</dbReference>
<comment type="caution">
    <text evidence="10">The sequence shown here is derived from an EMBL/GenBank/DDBJ whole genome shotgun (WGS) entry which is preliminary data.</text>
</comment>
<dbReference type="Pfam" id="PF00361">
    <property type="entry name" value="Proton_antipo_M"/>
    <property type="match status" value="1"/>
</dbReference>
<proteinExistence type="inferred from homology"/>
<gene>
    <name evidence="10" type="ORF">ACFFN0_05975</name>
</gene>
<feature type="transmembrane region" description="Helical" evidence="8">
    <location>
        <begin position="401"/>
        <end position="419"/>
    </location>
</feature>
<feature type="transmembrane region" description="Helical" evidence="8">
    <location>
        <begin position="128"/>
        <end position="147"/>
    </location>
</feature>
<dbReference type="EMBL" id="JBHMAX010000012">
    <property type="protein sequence ID" value="MFB9731584.1"/>
    <property type="molecule type" value="Genomic_DNA"/>
</dbReference>
<accession>A0ABV5V1A2</accession>
<evidence type="ECO:0000256" key="8">
    <source>
        <dbReference type="SAM" id="Phobius"/>
    </source>
</evidence>
<feature type="transmembrane region" description="Helical" evidence="8">
    <location>
        <begin position="362"/>
        <end position="381"/>
    </location>
</feature>
<keyword evidence="11" id="KW-1185">Reference proteome</keyword>
<evidence type="ECO:0000256" key="7">
    <source>
        <dbReference type="RuleBase" id="RU000320"/>
    </source>
</evidence>
<keyword evidence="4 7" id="KW-0812">Transmembrane</keyword>
<keyword evidence="5 8" id="KW-1133">Transmembrane helix</keyword>
<keyword evidence="3" id="KW-1003">Cell membrane</keyword>